<keyword evidence="1" id="KW-0812">Transmembrane</keyword>
<sequence length="238" mass="26488">MSVHHVAAAGARRADDDMMATDAPHAVVNACRVLHDVWPCRARKRVRHCVAIEAYAPDAAGLHSAGRVHRATLCGATVDGERVDARISADMIVLRMRRPARPTIHVHVTYTTPWDGASAVRFTRLGLSAPVYTVQVHGVGRHVPEFKNARADWHLEFTSASASARATAFDARGSCEYTIVLRQHKRLCLLLLVFCMSALVFLCYMRHLHHMYTQLYARTGALAMALDINFDDGQWVHL</sequence>
<keyword evidence="3" id="KW-1185">Reference proteome</keyword>
<protein>
    <submittedName>
        <fullName evidence="2">Uncharacterized protein</fullName>
    </submittedName>
</protein>
<gene>
    <name evidence="2" type="ORF">MCUN1_001257</name>
</gene>
<evidence type="ECO:0000256" key="1">
    <source>
        <dbReference type="SAM" id="Phobius"/>
    </source>
</evidence>
<organism evidence="2 3">
    <name type="scientific">Malassezia cuniculi</name>
    <dbReference type="NCBI Taxonomy" id="948313"/>
    <lineage>
        <taxon>Eukaryota</taxon>
        <taxon>Fungi</taxon>
        <taxon>Dikarya</taxon>
        <taxon>Basidiomycota</taxon>
        <taxon>Ustilaginomycotina</taxon>
        <taxon>Malasseziomycetes</taxon>
        <taxon>Malasseziales</taxon>
        <taxon>Malasseziaceae</taxon>
        <taxon>Malassezia</taxon>
    </lineage>
</organism>
<dbReference type="Proteomes" id="UP001219933">
    <property type="component" value="Chromosome 2"/>
</dbReference>
<evidence type="ECO:0000313" key="2">
    <source>
        <dbReference type="EMBL" id="WFD34416.1"/>
    </source>
</evidence>
<feature type="transmembrane region" description="Helical" evidence="1">
    <location>
        <begin position="187"/>
        <end position="207"/>
    </location>
</feature>
<dbReference type="EMBL" id="CP119878">
    <property type="protein sequence ID" value="WFD34416.1"/>
    <property type="molecule type" value="Genomic_DNA"/>
</dbReference>
<accession>A0AAF0EPX4</accession>
<keyword evidence="1" id="KW-1133">Transmembrane helix</keyword>
<dbReference type="AlphaFoldDB" id="A0AAF0EPX4"/>
<keyword evidence="1" id="KW-0472">Membrane</keyword>
<evidence type="ECO:0000313" key="3">
    <source>
        <dbReference type="Proteomes" id="UP001219933"/>
    </source>
</evidence>
<name>A0AAF0EPX4_9BASI</name>
<reference evidence="2" key="1">
    <citation type="submission" date="2023-03" db="EMBL/GenBank/DDBJ databases">
        <title>Mating type loci evolution in Malassezia.</title>
        <authorList>
            <person name="Coelho M.A."/>
        </authorList>
    </citation>
    <scope>NUCLEOTIDE SEQUENCE</scope>
    <source>
        <strain evidence="2">CBS 11721</strain>
    </source>
</reference>
<proteinExistence type="predicted"/>